<keyword evidence="3" id="KW-0670">Pyruvate</keyword>
<dbReference type="InterPro" id="IPR051626">
    <property type="entry name" value="Oxidoreductase_gamma_subunit"/>
</dbReference>
<protein>
    <submittedName>
        <fullName evidence="3">Pyruvate ferredoxin oxidoreductase</fullName>
        <ecNumber evidence="3">1.2.7.1</ecNumber>
        <ecNumber evidence="3">1.2.7.7</ecNumber>
    </submittedName>
</protein>
<dbReference type="InterPro" id="IPR011894">
    <property type="entry name" value="PorC_KorC"/>
</dbReference>
<dbReference type="PANTHER" id="PTHR43366">
    <property type="entry name" value="PYRUVATE SYNTHASE SUBUNIT PORC"/>
    <property type="match status" value="1"/>
</dbReference>
<dbReference type="SUPFAM" id="SSF53323">
    <property type="entry name" value="Pyruvate-ferredoxin oxidoreductase, PFOR, domain III"/>
    <property type="match status" value="1"/>
</dbReference>
<dbReference type="Gene3D" id="3.40.920.10">
    <property type="entry name" value="Pyruvate-ferredoxin oxidoreductase, PFOR, domain III"/>
    <property type="match status" value="1"/>
</dbReference>
<dbReference type="GO" id="GO:0019164">
    <property type="term" value="F:pyruvate synthase activity"/>
    <property type="evidence" value="ECO:0007669"/>
    <property type="project" value="UniProtKB-EC"/>
</dbReference>
<gene>
    <name evidence="3" type="ORF">COW11_03970</name>
</gene>
<sequence>MNEIKFYGRGGQGAVVASIVLANAAFKEGKFVQAFPFYGVERRGAPVAAYTRIDTKPIRSRGQIKSPDIAVVLDPYLVTALNITSALKPGSTIVINSSKNINSFAKKFNVYICDATAIAVKRALGDRTNPIVNTTILGALSKATGIVKLESIISAMPEKVYVKLEENIEAAKEAYKTVKKI</sequence>
<dbReference type="Pfam" id="PF01558">
    <property type="entry name" value="POR"/>
    <property type="match status" value="1"/>
</dbReference>
<keyword evidence="1 3" id="KW-0560">Oxidoreductase</keyword>
<dbReference type="InterPro" id="IPR019752">
    <property type="entry name" value="Pyrv/ketoisovalerate_OxRed_cat"/>
</dbReference>
<dbReference type="GO" id="GO:0043807">
    <property type="term" value="F:3-methyl-2-oxobutanoate dehydrogenase (ferredoxin) activity"/>
    <property type="evidence" value="ECO:0007669"/>
    <property type="project" value="UniProtKB-EC"/>
</dbReference>
<dbReference type="EC" id="1.2.7.7" evidence="3"/>
<proteinExistence type="predicted"/>
<dbReference type="PANTHER" id="PTHR43366:SF1">
    <property type="entry name" value="PYRUVATE SYNTHASE SUBUNIT PORC"/>
    <property type="match status" value="1"/>
</dbReference>
<comment type="caution">
    <text evidence="3">The sequence shown here is derived from an EMBL/GenBank/DDBJ whole genome shotgun (WGS) entry which is preliminary data.</text>
</comment>
<dbReference type="EMBL" id="PFGP01000093">
    <property type="protein sequence ID" value="PIW66339.1"/>
    <property type="molecule type" value="Genomic_DNA"/>
</dbReference>
<feature type="domain" description="Pyruvate/ketoisovalerate oxidoreductase catalytic" evidence="2">
    <location>
        <begin position="10"/>
        <end position="175"/>
    </location>
</feature>
<evidence type="ECO:0000256" key="1">
    <source>
        <dbReference type="ARBA" id="ARBA00023002"/>
    </source>
</evidence>
<dbReference type="Proteomes" id="UP000231267">
    <property type="component" value="Unassembled WGS sequence"/>
</dbReference>
<accession>A0A2J0LGL4</accession>
<dbReference type="NCBIfam" id="TIGR02175">
    <property type="entry name" value="PorC_KorC"/>
    <property type="match status" value="1"/>
</dbReference>
<organism evidence="3 4">
    <name type="scientific">Candidatus Taenaricola geysiri</name>
    <dbReference type="NCBI Taxonomy" id="1974752"/>
    <lineage>
        <taxon>Bacteria</taxon>
        <taxon>Pseudomonadati</taxon>
        <taxon>Candidatus Omnitrophota</taxon>
        <taxon>Candidatus Taenaricola</taxon>
    </lineage>
</organism>
<dbReference type="InterPro" id="IPR002869">
    <property type="entry name" value="Pyrv_flavodox_OxRed_cen"/>
</dbReference>
<evidence type="ECO:0000259" key="2">
    <source>
        <dbReference type="Pfam" id="PF01558"/>
    </source>
</evidence>
<evidence type="ECO:0000313" key="4">
    <source>
        <dbReference type="Proteomes" id="UP000231267"/>
    </source>
</evidence>
<name>A0A2J0LGL4_9BACT</name>
<reference evidence="3 4" key="1">
    <citation type="submission" date="2017-09" db="EMBL/GenBank/DDBJ databases">
        <title>Depth-based differentiation of microbial function through sediment-hosted aquifers and enrichment of novel symbionts in the deep terrestrial subsurface.</title>
        <authorList>
            <person name="Probst A.J."/>
            <person name="Ladd B."/>
            <person name="Jarett J.K."/>
            <person name="Geller-Mcgrath D.E."/>
            <person name="Sieber C.M."/>
            <person name="Emerson J.B."/>
            <person name="Anantharaman K."/>
            <person name="Thomas B.C."/>
            <person name="Malmstrom R."/>
            <person name="Stieglmeier M."/>
            <person name="Klingl A."/>
            <person name="Woyke T."/>
            <person name="Ryan C.M."/>
            <person name="Banfield J.F."/>
        </authorList>
    </citation>
    <scope>NUCLEOTIDE SEQUENCE [LARGE SCALE GENOMIC DNA]</scope>
    <source>
        <strain evidence="3">CG12_big_fil_rev_8_21_14_0_65_43_15</strain>
    </source>
</reference>
<evidence type="ECO:0000313" key="3">
    <source>
        <dbReference type="EMBL" id="PIW66339.1"/>
    </source>
</evidence>
<dbReference type="EC" id="1.2.7.1" evidence="3"/>
<dbReference type="AlphaFoldDB" id="A0A2J0LGL4"/>